<evidence type="ECO:0000313" key="2">
    <source>
        <dbReference type="EMBL" id="OAT02241.1"/>
    </source>
</evidence>
<protein>
    <submittedName>
        <fullName evidence="2">Uncharacterized protein</fullName>
    </submittedName>
</protein>
<feature type="region of interest" description="Disordered" evidence="1">
    <location>
        <begin position="1"/>
        <end position="21"/>
    </location>
</feature>
<evidence type="ECO:0000313" key="3">
    <source>
        <dbReference type="Proteomes" id="UP000002039"/>
    </source>
</evidence>
<accession>A0ABX2VYL7</accession>
<dbReference type="GeneID" id="69032352"/>
<keyword evidence="3" id="KW-1185">Reference proteome</keyword>
<dbReference type="RefSeq" id="XP_045281968.1">
    <property type="nucleotide sequence ID" value="XM_045426579.1"/>
</dbReference>
<dbReference type="EMBL" id="EQ999980">
    <property type="protein sequence ID" value="OAT02241.1"/>
    <property type="molecule type" value="Genomic_DNA"/>
</dbReference>
<proteinExistence type="predicted"/>
<gene>
    <name evidence="2" type="ORF">BDCG_17460</name>
</gene>
<evidence type="ECO:0000256" key="1">
    <source>
        <dbReference type="SAM" id="MobiDB-lite"/>
    </source>
</evidence>
<name>A0ABX2VYL7_AJEDR</name>
<sequence length="75" mass="8202">MTVKKAGEEPDTDKLISRRDDTSLQGTVTITTAAREAGEEEEDVEMRAVLSQLSDIIIFIFNLAFLTVTEATATP</sequence>
<dbReference type="Proteomes" id="UP000002039">
    <property type="component" value="Unassembled WGS sequence"/>
</dbReference>
<organism evidence="2 3">
    <name type="scientific">Ajellomyces dermatitidis (strain ER-3 / ATCC MYA-2586)</name>
    <name type="common">Blastomyces dermatitidis</name>
    <dbReference type="NCBI Taxonomy" id="559297"/>
    <lineage>
        <taxon>Eukaryota</taxon>
        <taxon>Fungi</taxon>
        <taxon>Dikarya</taxon>
        <taxon>Ascomycota</taxon>
        <taxon>Pezizomycotina</taxon>
        <taxon>Eurotiomycetes</taxon>
        <taxon>Eurotiomycetidae</taxon>
        <taxon>Onygenales</taxon>
        <taxon>Ajellomycetaceae</taxon>
        <taxon>Blastomyces</taxon>
    </lineage>
</organism>
<reference evidence="3" key="1">
    <citation type="journal article" date="2015" name="PLoS Genet.">
        <title>The dynamic genome and transcriptome of the human fungal pathogen Blastomyces and close relative Emmonsia.</title>
        <authorList>
            <person name="Munoz J.F."/>
            <person name="Gauthier G.M."/>
            <person name="Desjardins C.A."/>
            <person name="Gallo J.E."/>
            <person name="Holder J."/>
            <person name="Sullivan T.D."/>
            <person name="Marty A.J."/>
            <person name="Carmen J.C."/>
            <person name="Chen Z."/>
            <person name="Ding L."/>
            <person name="Gujja S."/>
            <person name="Magrini V."/>
            <person name="Misas E."/>
            <person name="Mitreva M."/>
            <person name="Priest M."/>
            <person name="Saif S."/>
            <person name="Whiston E.A."/>
            <person name="Young S."/>
            <person name="Zeng Q."/>
            <person name="Goldman W.E."/>
            <person name="Mardis E.R."/>
            <person name="Taylor J.W."/>
            <person name="McEwen J.G."/>
            <person name="Clay O.K."/>
            <person name="Klein B.S."/>
            <person name="Cuomo C.A."/>
        </authorList>
    </citation>
    <scope>NUCLEOTIDE SEQUENCE [LARGE SCALE GENOMIC DNA]</scope>
    <source>
        <strain evidence="3">ER-3 / ATCC MYA-2586</strain>
    </source>
</reference>